<gene>
    <name evidence="3" type="ORF">CSOJ01_01022</name>
</gene>
<dbReference type="EMBL" id="WIGN01000007">
    <property type="protein sequence ID" value="KAF6819954.1"/>
    <property type="molecule type" value="Genomic_DNA"/>
</dbReference>
<evidence type="ECO:0000313" key="4">
    <source>
        <dbReference type="Proteomes" id="UP000652219"/>
    </source>
</evidence>
<dbReference type="AlphaFoldDB" id="A0A8H6JV55"/>
<organism evidence="3 4">
    <name type="scientific">Colletotrichum sojae</name>
    <dbReference type="NCBI Taxonomy" id="2175907"/>
    <lineage>
        <taxon>Eukaryota</taxon>
        <taxon>Fungi</taxon>
        <taxon>Dikarya</taxon>
        <taxon>Ascomycota</taxon>
        <taxon>Pezizomycotina</taxon>
        <taxon>Sordariomycetes</taxon>
        <taxon>Hypocreomycetidae</taxon>
        <taxon>Glomerellales</taxon>
        <taxon>Glomerellaceae</taxon>
        <taxon>Colletotrichum</taxon>
        <taxon>Colletotrichum orchidearum species complex</taxon>
    </lineage>
</organism>
<reference evidence="3 4" key="1">
    <citation type="journal article" date="2020" name="Phytopathology">
        <title>Genome Sequence Resources of Colletotrichum truncatum, C. plurivorum, C. musicola, and C. sojae: Four Species Pathogenic to Soybean (Glycine max).</title>
        <authorList>
            <person name="Rogerio F."/>
            <person name="Boufleur T.R."/>
            <person name="Ciampi-Guillardi M."/>
            <person name="Sukno S.A."/>
            <person name="Thon M.R."/>
            <person name="Massola Junior N.S."/>
            <person name="Baroncelli R."/>
        </authorList>
    </citation>
    <scope>NUCLEOTIDE SEQUENCE [LARGE SCALE GENOMIC DNA]</scope>
    <source>
        <strain evidence="3 4">LFN0009</strain>
    </source>
</reference>
<evidence type="ECO:0000313" key="3">
    <source>
        <dbReference type="EMBL" id="KAF6819954.1"/>
    </source>
</evidence>
<sequence>MFFITTDTIKLVRYELPLEDVPPYAVLSHTWGYNEIKYQDLAGGKGLPTHKEGHKKLVQACRIAREQGLEYLWCNTCCTDFADPKEVSQSINPSFQLFRSFAICIAHLVDVDTPSSNAIDSTGQVVTYGLPERLWHSRHYIGERSELRSLLDDITSIDPYILAGGDLSRIPVARKMFWAANRNATSLEDVAYALHGLFGVHRTPLDDWVEKYSTWDKCKDIFRSPPQLRGLLAESPAYFSHCGRLFPPLGTRIQDEGSRGDEEDSRDTNLDDWDVSSVASFGSSTTLVGSSASAAVNSGLATAVTFFLDAETVYTLLEAAVQKPNIGVDRLRRNLVRLLRELGLELMLEASTKNESLAAVFLRQHRIAIAPAVTMRAAEKYLESVPLVSKEDVLSEAPGTSAHEVQGGERDEAFAWHEDDEDSGPEEAGAEVKEEQAQDLDFSSIGAFVFESTAFASMTRRLADFIHSTFCSQAKKLLERTLEGKSLEVGNYWSNIKIKMQVVLVELEESRPEKIMLDVECKTIGIDRLKIWIESVTKETWNWWPLQPPKYPTGPTEIRVGWRCHCTAASKVPIYNPAARFIGNYVRVAQSGTGTTRRWLFIFSWHKVYQDNGWVQLDH</sequence>
<dbReference type="Proteomes" id="UP000652219">
    <property type="component" value="Unassembled WGS sequence"/>
</dbReference>
<feature type="compositionally biased region" description="Acidic residues" evidence="1">
    <location>
        <begin position="261"/>
        <end position="270"/>
    </location>
</feature>
<proteinExistence type="predicted"/>
<evidence type="ECO:0000256" key="1">
    <source>
        <dbReference type="SAM" id="MobiDB-lite"/>
    </source>
</evidence>
<keyword evidence="4" id="KW-1185">Reference proteome</keyword>
<evidence type="ECO:0000259" key="2">
    <source>
        <dbReference type="Pfam" id="PF06985"/>
    </source>
</evidence>
<comment type="caution">
    <text evidence="3">The sequence shown here is derived from an EMBL/GenBank/DDBJ whole genome shotgun (WGS) entry which is preliminary data.</text>
</comment>
<dbReference type="InterPro" id="IPR010730">
    <property type="entry name" value="HET"/>
</dbReference>
<protein>
    <submittedName>
        <fullName evidence="3">Ankyrin repeat-containing protein</fullName>
    </submittedName>
</protein>
<name>A0A8H6JV55_9PEZI</name>
<accession>A0A8H6JV55</accession>
<dbReference type="Pfam" id="PF06985">
    <property type="entry name" value="HET"/>
    <property type="match status" value="1"/>
</dbReference>
<dbReference type="PANTHER" id="PTHR10622">
    <property type="entry name" value="HET DOMAIN-CONTAINING PROTEIN"/>
    <property type="match status" value="1"/>
</dbReference>
<feature type="region of interest" description="Disordered" evidence="1">
    <location>
        <begin position="250"/>
        <end position="270"/>
    </location>
</feature>
<dbReference type="PANTHER" id="PTHR10622:SF10">
    <property type="entry name" value="HET DOMAIN-CONTAINING PROTEIN"/>
    <property type="match status" value="1"/>
</dbReference>
<feature type="domain" description="Heterokaryon incompatibility" evidence="2">
    <location>
        <begin position="24"/>
        <end position="120"/>
    </location>
</feature>